<name>A0A4P7VJ52_9BACT</name>
<proteinExistence type="predicted"/>
<reference evidence="1 2" key="1">
    <citation type="submission" date="2019-02" db="EMBL/GenBank/DDBJ databases">
        <title>Isolation and identification of novel species under the genus Muribaculum.</title>
        <authorList>
            <person name="Miyake S."/>
            <person name="Ding Y."/>
            <person name="Low A."/>
            <person name="Soh M."/>
            <person name="Seedorf H."/>
        </authorList>
    </citation>
    <scope>NUCLEOTIDE SEQUENCE [LARGE SCALE GENOMIC DNA]</scope>
    <source>
        <strain evidence="1 2">TLL-A4</strain>
    </source>
</reference>
<dbReference type="RefSeq" id="WP_136410435.1">
    <property type="nucleotide sequence ID" value="NZ_CANQMU010000022.1"/>
</dbReference>
<dbReference type="Proteomes" id="UP000297031">
    <property type="component" value="Chromosome"/>
</dbReference>
<gene>
    <name evidence="1" type="ORF">E7746_07915</name>
</gene>
<evidence type="ECO:0000313" key="1">
    <source>
        <dbReference type="EMBL" id="QCD35812.1"/>
    </source>
</evidence>
<keyword evidence="2" id="KW-1185">Reference proteome</keyword>
<evidence type="ECO:0000313" key="2">
    <source>
        <dbReference type="Proteomes" id="UP000297031"/>
    </source>
</evidence>
<protein>
    <submittedName>
        <fullName evidence="1">Uncharacterized protein</fullName>
    </submittedName>
</protein>
<dbReference type="KEGG" id="mgod:E7746_07915"/>
<dbReference type="EMBL" id="CP039393">
    <property type="protein sequence ID" value="QCD35812.1"/>
    <property type="molecule type" value="Genomic_DNA"/>
</dbReference>
<dbReference type="AlphaFoldDB" id="A0A4P7VJ52"/>
<accession>A0A4P7VJ52</accession>
<dbReference type="OrthoDB" id="1096670at2"/>
<sequence length="137" mass="15696">MNKKNRVWIFGISVLFLIAAVLIAQARVERRYRASAAEHITLVVDSIDYRADLTRVYGKLVGRPHTSQRIDEIVLKCNDMTYGANDIDGVDFKRWFQWEDDGVIPIEIDFPKMNTLQSGVMIITTPRGVDTCHLTRN</sequence>
<organism evidence="1 2">
    <name type="scientific">Muribaculum gordoncarteri</name>
    <dbReference type="NCBI Taxonomy" id="2530390"/>
    <lineage>
        <taxon>Bacteria</taxon>
        <taxon>Pseudomonadati</taxon>
        <taxon>Bacteroidota</taxon>
        <taxon>Bacteroidia</taxon>
        <taxon>Bacteroidales</taxon>
        <taxon>Muribaculaceae</taxon>
        <taxon>Muribaculum</taxon>
    </lineage>
</organism>